<keyword evidence="2" id="KW-0001">2Fe-2S</keyword>
<dbReference type="GO" id="GO:0046872">
    <property type="term" value="F:metal ion binding"/>
    <property type="evidence" value="ECO:0007669"/>
    <property type="project" value="UniProtKB-KW"/>
</dbReference>
<name>A0A395S1N0_FUSSP</name>
<dbReference type="EMBL" id="PXOF01000098">
    <property type="protein sequence ID" value="RGP65949.1"/>
    <property type="molecule type" value="Genomic_DNA"/>
</dbReference>
<dbReference type="PRINTS" id="PR00409">
    <property type="entry name" value="PHDIOXRDTASE"/>
</dbReference>
<keyword evidence="1" id="KW-0285">Flavoprotein</keyword>
<evidence type="ECO:0000259" key="6">
    <source>
        <dbReference type="PROSITE" id="PS51186"/>
    </source>
</evidence>
<keyword evidence="8" id="KW-1185">Reference proteome</keyword>
<proteinExistence type="predicted"/>
<accession>A0A395S1N0</accession>
<dbReference type="PANTHER" id="PTHR47354">
    <property type="entry name" value="NADH OXIDOREDUCTASE HCR"/>
    <property type="match status" value="1"/>
</dbReference>
<evidence type="ECO:0000256" key="2">
    <source>
        <dbReference type="ARBA" id="ARBA00022714"/>
    </source>
</evidence>
<dbReference type="AlphaFoldDB" id="A0A395S1N0"/>
<gene>
    <name evidence="7" type="ORF">FSPOR_6971</name>
</gene>
<dbReference type="Proteomes" id="UP000266152">
    <property type="component" value="Unassembled WGS sequence"/>
</dbReference>
<reference evidence="7 8" key="1">
    <citation type="journal article" date="2018" name="PLoS Pathog.">
        <title>Evolution of structural diversity of trichothecenes, a family of toxins produced by plant pathogenic and entomopathogenic fungi.</title>
        <authorList>
            <person name="Proctor R.H."/>
            <person name="McCormick S.P."/>
            <person name="Kim H.S."/>
            <person name="Cardoza R.E."/>
            <person name="Stanley A.M."/>
            <person name="Lindo L."/>
            <person name="Kelly A."/>
            <person name="Brown D.W."/>
            <person name="Lee T."/>
            <person name="Vaughan M.M."/>
            <person name="Alexander N.J."/>
            <person name="Busman M."/>
            <person name="Gutierrez S."/>
        </authorList>
    </citation>
    <scope>NUCLEOTIDE SEQUENCE [LARGE SCALE GENOMIC DNA]</scope>
    <source>
        <strain evidence="7 8">NRRL 3299</strain>
    </source>
</reference>
<dbReference type="InterPro" id="IPR016181">
    <property type="entry name" value="Acyl_CoA_acyltransferase"/>
</dbReference>
<dbReference type="SUPFAM" id="SSF55729">
    <property type="entry name" value="Acyl-CoA N-acyltransferases (Nat)"/>
    <property type="match status" value="1"/>
</dbReference>
<dbReference type="PROSITE" id="PS51186">
    <property type="entry name" value="GNAT"/>
    <property type="match status" value="1"/>
</dbReference>
<keyword evidence="3" id="KW-0479">Metal-binding</keyword>
<dbReference type="Gene3D" id="3.40.630.30">
    <property type="match status" value="1"/>
</dbReference>
<dbReference type="GO" id="GO:0051537">
    <property type="term" value="F:2 iron, 2 sulfur cluster binding"/>
    <property type="evidence" value="ECO:0007669"/>
    <property type="project" value="UniProtKB-KW"/>
</dbReference>
<feature type="domain" description="N-acetyltransferase" evidence="6">
    <location>
        <begin position="54"/>
        <end position="199"/>
    </location>
</feature>
<dbReference type="Gene3D" id="3.40.50.80">
    <property type="entry name" value="Nucleotide-binding domain of ferredoxin-NADP reductase (FNR) module"/>
    <property type="match status" value="1"/>
</dbReference>
<dbReference type="GO" id="GO:0016747">
    <property type="term" value="F:acyltransferase activity, transferring groups other than amino-acyl groups"/>
    <property type="evidence" value="ECO:0007669"/>
    <property type="project" value="InterPro"/>
</dbReference>
<dbReference type="InterPro" id="IPR000182">
    <property type="entry name" value="GNAT_dom"/>
</dbReference>
<evidence type="ECO:0000256" key="3">
    <source>
        <dbReference type="ARBA" id="ARBA00022723"/>
    </source>
</evidence>
<keyword evidence="4" id="KW-0408">Iron</keyword>
<dbReference type="GO" id="GO:0016491">
    <property type="term" value="F:oxidoreductase activity"/>
    <property type="evidence" value="ECO:0007669"/>
    <property type="project" value="TreeGrafter"/>
</dbReference>
<organism evidence="7 8">
    <name type="scientific">Fusarium sporotrichioides</name>
    <dbReference type="NCBI Taxonomy" id="5514"/>
    <lineage>
        <taxon>Eukaryota</taxon>
        <taxon>Fungi</taxon>
        <taxon>Dikarya</taxon>
        <taxon>Ascomycota</taxon>
        <taxon>Pezizomycotina</taxon>
        <taxon>Sordariomycetes</taxon>
        <taxon>Hypocreomycetidae</taxon>
        <taxon>Hypocreales</taxon>
        <taxon>Nectriaceae</taxon>
        <taxon>Fusarium</taxon>
    </lineage>
</organism>
<evidence type="ECO:0000313" key="7">
    <source>
        <dbReference type="EMBL" id="RGP65949.1"/>
    </source>
</evidence>
<dbReference type="CDD" id="cd04301">
    <property type="entry name" value="NAT_SF"/>
    <property type="match status" value="1"/>
</dbReference>
<protein>
    <submittedName>
        <fullName evidence="7">Acyl-n</fullName>
    </submittedName>
</protein>
<dbReference type="PANTHER" id="PTHR47354:SF1">
    <property type="entry name" value="CARNITINE MONOOXYGENASE REDUCTASE SUBUNIT"/>
    <property type="match status" value="1"/>
</dbReference>
<evidence type="ECO:0000256" key="1">
    <source>
        <dbReference type="ARBA" id="ARBA00022630"/>
    </source>
</evidence>
<dbReference type="SUPFAM" id="SSF52343">
    <property type="entry name" value="Ferredoxin reductase-like, C-terminal NADP-linked domain"/>
    <property type="match status" value="1"/>
</dbReference>
<keyword evidence="5" id="KW-0411">Iron-sulfur</keyword>
<evidence type="ECO:0000256" key="4">
    <source>
        <dbReference type="ARBA" id="ARBA00023004"/>
    </source>
</evidence>
<comment type="caution">
    <text evidence="7">The sequence shown here is derived from an EMBL/GenBank/DDBJ whole genome shotgun (WGS) entry which is preliminary data.</text>
</comment>
<evidence type="ECO:0000313" key="8">
    <source>
        <dbReference type="Proteomes" id="UP000266152"/>
    </source>
</evidence>
<dbReference type="InterPro" id="IPR050415">
    <property type="entry name" value="MRET"/>
</dbReference>
<dbReference type="InterPro" id="IPR039261">
    <property type="entry name" value="FNR_nucleotide-bd"/>
</dbReference>
<sequence>MEYSFIHIDRCAADVSSMAAKYKTLRLEALRQSPTAFSSTLETESQFGDEVWVSRLRDPEKETFICVFEGGQSSEWVAQVTLRGPLSDEEFALSSESGQSSPAYDRMEEKWQMLSLYSLPSHRGKGLAAKLCQEAFQFLKSQHGTKAPHILVRIMVKPENTATIRLYERLGFKNTGHCTLEEALRANGDSHLIPKGKLEDKYTTRSGIIMALQLLLREDRGTGCSRFLHDSTKVGDEVSIRGPRNNFKFTPGPRRTILIAGDIGMAPLIATAEKAATMGIDYSIIYLGRSRAAMAYVDRLTQ</sequence>
<evidence type="ECO:0000256" key="5">
    <source>
        <dbReference type="ARBA" id="ARBA00023014"/>
    </source>
</evidence>
<dbReference type="Pfam" id="PF00583">
    <property type="entry name" value="Acetyltransf_1"/>
    <property type="match status" value="1"/>
</dbReference>